<protein>
    <submittedName>
        <fullName evidence="1">Uncharacterized protein</fullName>
    </submittedName>
</protein>
<dbReference type="AlphaFoldDB" id="A0A8J4UA06"/>
<dbReference type="EMBL" id="QNUK01000075">
    <property type="protein sequence ID" value="KAF5903353.1"/>
    <property type="molecule type" value="Genomic_DNA"/>
</dbReference>
<organism evidence="1 2">
    <name type="scientific">Clarias magur</name>
    <name type="common">Asian catfish</name>
    <name type="synonym">Macropteronotus magur</name>
    <dbReference type="NCBI Taxonomy" id="1594786"/>
    <lineage>
        <taxon>Eukaryota</taxon>
        <taxon>Metazoa</taxon>
        <taxon>Chordata</taxon>
        <taxon>Craniata</taxon>
        <taxon>Vertebrata</taxon>
        <taxon>Euteleostomi</taxon>
        <taxon>Actinopterygii</taxon>
        <taxon>Neopterygii</taxon>
        <taxon>Teleostei</taxon>
        <taxon>Ostariophysi</taxon>
        <taxon>Siluriformes</taxon>
        <taxon>Clariidae</taxon>
        <taxon>Clarias</taxon>
    </lineage>
</organism>
<evidence type="ECO:0000313" key="2">
    <source>
        <dbReference type="Proteomes" id="UP000727407"/>
    </source>
</evidence>
<accession>A0A8J4UA06</accession>
<comment type="caution">
    <text evidence="1">The sequence shown here is derived from an EMBL/GenBank/DDBJ whole genome shotgun (WGS) entry which is preliminary data.</text>
</comment>
<gene>
    <name evidence="1" type="ORF">DAT39_007006</name>
</gene>
<sequence length="65" mass="6976">MSRRQQEEGGRVGLTSLGSILASPEKASLGLSENGDISTNNFQSAWWLSSWHVAGSGQSLSVRKK</sequence>
<reference evidence="1" key="1">
    <citation type="submission" date="2020-07" db="EMBL/GenBank/DDBJ databases">
        <title>Clarias magur genome sequencing, assembly and annotation.</title>
        <authorList>
            <person name="Kushwaha B."/>
            <person name="Kumar R."/>
            <person name="Das P."/>
            <person name="Joshi C.G."/>
            <person name="Kumar D."/>
            <person name="Nagpure N.S."/>
            <person name="Pandey M."/>
            <person name="Agarwal S."/>
            <person name="Srivastava S."/>
            <person name="Singh M."/>
            <person name="Sahoo L."/>
            <person name="Jayasankar P."/>
            <person name="Meher P.K."/>
            <person name="Koringa P.G."/>
            <person name="Iquebal M.A."/>
            <person name="Das S.P."/>
            <person name="Bit A."/>
            <person name="Patnaik S."/>
            <person name="Patel N."/>
            <person name="Shah T.M."/>
            <person name="Hinsu A."/>
            <person name="Jena J.K."/>
        </authorList>
    </citation>
    <scope>NUCLEOTIDE SEQUENCE</scope>
    <source>
        <strain evidence="1">CIFAMagur01</strain>
        <tissue evidence="1">Testis</tissue>
    </source>
</reference>
<proteinExistence type="predicted"/>
<name>A0A8J4UA06_CLAMG</name>
<keyword evidence="2" id="KW-1185">Reference proteome</keyword>
<dbReference type="Proteomes" id="UP000727407">
    <property type="component" value="Unassembled WGS sequence"/>
</dbReference>
<evidence type="ECO:0000313" key="1">
    <source>
        <dbReference type="EMBL" id="KAF5903353.1"/>
    </source>
</evidence>